<protein>
    <submittedName>
        <fullName evidence="3">Serum response factor-binding protein 1</fullName>
    </submittedName>
</protein>
<feature type="compositionally biased region" description="Basic and acidic residues" evidence="1">
    <location>
        <begin position="210"/>
        <end position="243"/>
    </location>
</feature>
<dbReference type="RefSeq" id="XP_015522889.2">
    <property type="nucleotide sequence ID" value="XM_015667403.2"/>
</dbReference>
<accession>A0A6J0C9C7</accession>
<evidence type="ECO:0000313" key="3">
    <source>
        <dbReference type="RefSeq" id="XP_015522889.2"/>
    </source>
</evidence>
<reference evidence="3" key="1">
    <citation type="submission" date="2025-08" db="UniProtKB">
        <authorList>
            <consortium name="RefSeq"/>
        </authorList>
    </citation>
    <scope>IDENTIFICATION</scope>
    <source>
        <tissue evidence="3">Thorax and Abdomen</tissue>
    </source>
</reference>
<dbReference type="GO" id="GO:0030490">
    <property type="term" value="P:maturation of SSU-rRNA"/>
    <property type="evidence" value="ECO:0007669"/>
    <property type="project" value="TreeGrafter"/>
</dbReference>
<dbReference type="Proteomes" id="UP000829291">
    <property type="component" value="Chromosome 4"/>
</dbReference>
<proteinExistence type="predicted"/>
<feature type="region of interest" description="Disordered" evidence="1">
    <location>
        <begin position="315"/>
        <end position="406"/>
    </location>
</feature>
<keyword evidence="2" id="KW-1185">Reference proteome</keyword>
<dbReference type="GO" id="GO:0005634">
    <property type="term" value="C:nucleus"/>
    <property type="evidence" value="ECO:0007669"/>
    <property type="project" value="TreeGrafter"/>
</dbReference>
<evidence type="ECO:0000313" key="2">
    <source>
        <dbReference type="Proteomes" id="UP000829291"/>
    </source>
</evidence>
<dbReference type="GO" id="GO:0030686">
    <property type="term" value="C:90S preribosome"/>
    <property type="evidence" value="ECO:0007669"/>
    <property type="project" value="TreeGrafter"/>
</dbReference>
<sequence>MSKIEINNEIVLMRHCVRRARLHIIRKLIRQAGMLRSKKGDDKRLEKYKKKADKLCSEVAALKKLAEDEVTKFAITNSRSMGEILSDEKSGPEICVMVRLANNKVIADRVVKFKEKFPNYEDQLGPGKRKLYKMQRKAGKTVQKHADRQADRTAVPNFEQRDTISRNSNDSADDEAESVQTGLEIVDPLPEKTECNEAQQEPNETADSDFMDKIVNKDEKQSRPVKPNRNERKVKSSKEDKLRGISVTSREATVKSFTEFLEGNDAEKISPIIEVGEPELTADKIVLEKEVDSFFVSENGEDGYLSVVVPKSKVMEGENEDDNATAAGGRKWKNFGGNARESNAARNGRFFDKIDGSERRKPDRSSGFKARENRPDNGDARKRSRVDFHGGDNKATAEDMHPSWAAKKKQQEILKLGFQGKKIVFDDA</sequence>
<dbReference type="KEGG" id="nlo:107226553"/>
<dbReference type="PANTHER" id="PTHR23325:SF1">
    <property type="entry name" value="SERUM RESPONSE FACTOR-BINDING PROTEIN 1"/>
    <property type="match status" value="1"/>
</dbReference>
<feature type="region of interest" description="Disordered" evidence="1">
    <location>
        <begin position="135"/>
        <end position="243"/>
    </location>
</feature>
<feature type="compositionally biased region" description="Basic and acidic residues" evidence="1">
    <location>
        <begin position="349"/>
        <end position="401"/>
    </location>
</feature>
<dbReference type="GeneID" id="107226553"/>
<organism evidence="3">
    <name type="scientific">Neodiprion lecontei</name>
    <name type="common">Redheaded pine sawfly</name>
    <dbReference type="NCBI Taxonomy" id="441921"/>
    <lineage>
        <taxon>Eukaryota</taxon>
        <taxon>Metazoa</taxon>
        <taxon>Ecdysozoa</taxon>
        <taxon>Arthropoda</taxon>
        <taxon>Hexapoda</taxon>
        <taxon>Insecta</taxon>
        <taxon>Pterygota</taxon>
        <taxon>Neoptera</taxon>
        <taxon>Endopterygota</taxon>
        <taxon>Hymenoptera</taxon>
        <taxon>Tenthredinoidea</taxon>
        <taxon>Diprionidae</taxon>
        <taxon>Diprioninae</taxon>
        <taxon>Neodiprion</taxon>
    </lineage>
</organism>
<name>A0A6J0C9C7_NEOLC</name>
<gene>
    <name evidence="3" type="primary">LOC107226553</name>
</gene>
<evidence type="ECO:0000256" key="1">
    <source>
        <dbReference type="SAM" id="MobiDB-lite"/>
    </source>
</evidence>
<dbReference type="AlphaFoldDB" id="A0A6J0C9C7"/>
<dbReference type="OrthoDB" id="3364872at2759"/>
<dbReference type="InParanoid" id="A0A6J0C9C7"/>
<dbReference type="InterPro" id="IPR037393">
    <property type="entry name" value="Bud22/SRFB1"/>
</dbReference>
<dbReference type="PANTHER" id="PTHR23325">
    <property type="entry name" value="SERUM RESPONSE FACTOR-BINDING"/>
    <property type="match status" value="1"/>
</dbReference>